<evidence type="ECO:0000313" key="7">
    <source>
        <dbReference type="Proteomes" id="UP000886700"/>
    </source>
</evidence>
<feature type="domain" description="KRAB" evidence="6">
    <location>
        <begin position="4"/>
        <end position="64"/>
    </location>
</feature>
<dbReference type="KEGG" id="maua:110342283"/>
<dbReference type="GO" id="GO:0006355">
    <property type="term" value="P:regulation of DNA-templated transcription"/>
    <property type="evidence" value="ECO:0007669"/>
    <property type="project" value="InterPro"/>
</dbReference>
<dbReference type="CDD" id="cd07765">
    <property type="entry name" value="KRAB_A-box"/>
    <property type="match status" value="1"/>
</dbReference>
<evidence type="ECO:0000313" key="8">
    <source>
        <dbReference type="RefSeq" id="XP_021087094.1"/>
    </source>
</evidence>
<comment type="subcellular location">
    <subcellularLocation>
        <location evidence="1">Nucleus</location>
    </subcellularLocation>
</comment>
<dbReference type="Gene3D" id="6.10.140.140">
    <property type="match status" value="1"/>
</dbReference>
<accession>A0A3Q0D3J1</accession>
<dbReference type="SMART" id="SM00349">
    <property type="entry name" value="KRAB"/>
    <property type="match status" value="1"/>
</dbReference>
<evidence type="ECO:0000256" key="5">
    <source>
        <dbReference type="ARBA" id="ARBA00022833"/>
    </source>
</evidence>
<keyword evidence="4" id="KW-0863">Zinc-finger</keyword>
<keyword evidence="3" id="KW-0677">Repeat</keyword>
<dbReference type="Proteomes" id="UP000886700">
    <property type="component" value="Unplaced"/>
</dbReference>
<dbReference type="SUPFAM" id="SSF109640">
    <property type="entry name" value="KRAB domain (Kruppel-associated box)"/>
    <property type="match status" value="1"/>
</dbReference>
<dbReference type="OrthoDB" id="9585558at2759"/>
<organism evidence="7 8">
    <name type="scientific">Mesocricetus auratus</name>
    <name type="common">Golden hamster</name>
    <dbReference type="NCBI Taxonomy" id="10036"/>
    <lineage>
        <taxon>Eukaryota</taxon>
        <taxon>Metazoa</taxon>
        <taxon>Chordata</taxon>
        <taxon>Craniata</taxon>
        <taxon>Vertebrata</taxon>
        <taxon>Euteleostomi</taxon>
        <taxon>Mammalia</taxon>
        <taxon>Eutheria</taxon>
        <taxon>Euarchontoglires</taxon>
        <taxon>Glires</taxon>
        <taxon>Rodentia</taxon>
        <taxon>Myomorpha</taxon>
        <taxon>Muroidea</taxon>
        <taxon>Cricetidae</taxon>
        <taxon>Cricetinae</taxon>
        <taxon>Mesocricetus</taxon>
    </lineage>
</organism>
<evidence type="ECO:0000256" key="3">
    <source>
        <dbReference type="ARBA" id="ARBA00022737"/>
    </source>
</evidence>
<dbReference type="Pfam" id="PF01352">
    <property type="entry name" value="KRAB"/>
    <property type="match status" value="1"/>
</dbReference>
<dbReference type="AlphaFoldDB" id="A0A3Q0D3J1"/>
<gene>
    <name evidence="8" type="primary">LOC110342283</name>
</gene>
<evidence type="ECO:0000256" key="4">
    <source>
        <dbReference type="ARBA" id="ARBA00022771"/>
    </source>
</evidence>
<dbReference type="RefSeq" id="XP_021087094.1">
    <property type="nucleotide sequence ID" value="XM_021231435.2"/>
</dbReference>
<evidence type="ECO:0000256" key="1">
    <source>
        <dbReference type="ARBA" id="ARBA00004123"/>
    </source>
</evidence>
<keyword evidence="2" id="KW-0479">Metal-binding</keyword>
<protein>
    <submittedName>
        <fullName evidence="8">Zinc finger protein 120</fullName>
    </submittedName>
</protein>
<dbReference type="GO" id="GO:0008270">
    <property type="term" value="F:zinc ion binding"/>
    <property type="evidence" value="ECO:0007669"/>
    <property type="project" value="UniProtKB-KW"/>
</dbReference>
<dbReference type="InterPro" id="IPR036051">
    <property type="entry name" value="KRAB_dom_sf"/>
</dbReference>
<dbReference type="InterPro" id="IPR050758">
    <property type="entry name" value="Znf_C2H2-type"/>
</dbReference>
<proteinExistence type="predicted"/>
<dbReference type="PROSITE" id="PS50805">
    <property type="entry name" value="KRAB"/>
    <property type="match status" value="1"/>
</dbReference>
<name>A0A3Q0D3J1_MESAU</name>
<evidence type="ECO:0000259" key="6">
    <source>
        <dbReference type="PROSITE" id="PS50805"/>
    </source>
</evidence>
<dbReference type="GeneID" id="110342283"/>
<reference evidence="8" key="1">
    <citation type="submission" date="2025-08" db="UniProtKB">
        <authorList>
            <consortium name="RefSeq"/>
        </authorList>
    </citation>
    <scope>IDENTIFICATION</scope>
    <source>
        <tissue evidence="8">Liver</tissue>
    </source>
</reference>
<keyword evidence="5" id="KW-0862">Zinc</keyword>
<keyword evidence="7" id="KW-1185">Reference proteome</keyword>
<dbReference type="GO" id="GO:0005634">
    <property type="term" value="C:nucleus"/>
    <property type="evidence" value="ECO:0007669"/>
    <property type="project" value="UniProtKB-SubCell"/>
</dbReference>
<dbReference type="PANTHER" id="PTHR23234">
    <property type="entry name" value="ZNF44 PROTEIN"/>
    <property type="match status" value="1"/>
</dbReference>
<dbReference type="InterPro" id="IPR001909">
    <property type="entry name" value="KRAB"/>
</dbReference>
<sequence>MNAVTYDDVHVDLSGEEWALLDPSQKSLYKNVMLETYMNLTAIGYCWEDHNIEEHFQNSRRHER</sequence>
<evidence type="ECO:0000256" key="2">
    <source>
        <dbReference type="ARBA" id="ARBA00022723"/>
    </source>
</evidence>
<dbReference type="PANTHER" id="PTHR23234:SF10">
    <property type="entry name" value="RIKEN CDNA 6720489N17 GENE-RELATED"/>
    <property type="match status" value="1"/>
</dbReference>